<keyword evidence="8 10" id="KW-0472">Membrane</keyword>
<evidence type="ECO:0000256" key="5">
    <source>
        <dbReference type="ARBA" id="ARBA00022692"/>
    </source>
</evidence>
<evidence type="ECO:0000256" key="4">
    <source>
        <dbReference type="ARBA" id="ARBA00022597"/>
    </source>
</evidence>
<dbReference type="AlphaFoldDB" id="A0A9D5HBN8"/>
<feature type="transmembrane region" description="Helical" evidence="10">
    <location>
        <begin position="170"/>
        <end position="188"/>
    </location>
</feature>
<feature type="domain" description="Major facilitator superfamily (MFS) profile" evidence="11">
    <location>
        <begin position="26"/>
        <end position="477"/>
    </location>
</feature>
<evidence type="ECO:0000256" key="6">
    <source>
        <dbReference type="ARBA" id="ARBA00022847"/>
    </source>
</evidence>
<reference evidence="12" key="1">
    <citation type="submission" date="2021-03" db="EMBL/GenBank/DDBJ databases">
        <authorList>
            <person name="Li Z."/>
            <person name="Yang C."/>
        </authorList>
    </citation>
    <scope>NUCLEOTIDE SEQUENCE</scope>
    <source>
        <strain evidence="12">Dzin_1.0</strain>
        <tissue evidence="12">Leaf</tissue>
    </source>
</reference>
<evidence type="ECO:0000259" key="11">
    <source>
        <dbReference type="PROSITE" id="PS50850"/>
    </source>
</evidence>
<dbReference type="PRINTS" id="PR00171">
    <property type="entry name" value="SUGRTRNSPORT"/>
</dbReference>
<dbReference type="PROSITE" id="PS50850">
    <property type="entry name" value="MFS"/>
    <property type="match status" value="1"/>
</dbReference>
<dbReference type="InterPro" id="IPR045262">
    <property type="entry name" value="STP/PLT_plant"/>
</dbReference>
<dbReference type="CDD" id="cd17361">
    <property type="entry name" value="MFS_STP"/>
    <property type="match status" value="1"/>
</dbReference>
<evidence type="ECO:0000256" key="1">
    <source>
        <dbReference type="ARBA" id="ARBA00004141"/>
    </source>
</evidence>
<feature type="transmembrane region" description="Helical" evidence="10">
    <location>
        <begin position="351"/>
        <end position="372"/>
    </location>
</feature>
<evidence type="ECO:0000256" key="10">
    <source>
        <dbReference type="SAM" id="Phobius"/>
    </source>
</evidence>
<gene>
    <name evidence="12" type="ORF">J5N97_018628</name>
</gene>
<dbReference type="Proteomes" id="UP001085076">
    <property type="component" value="Miscellaneous, Linkage group lg05"/>
</dbReference>
<evidence type="ECO:0000256" key="7">
    <source>
        <dbReference type="ARBA" id="ARBA00022989"/>
    </source>
</evidence>
<dbReference type="PROSITE" id="PS00217">
    <property type="entry name" value="SUGAR_TRANSPORT_2"/>
    <property type="match status" value="1"/>
</dbReference>
<dbReference type="InterPro" id="IPR036259">
    <property type="entry name" value="MFS_trans_sf"/>
</dbReference>
<evidence type="ECO:0000256" key="2">
    <source>
        <dbReference type="ARBA" id="ARBA00010992"/>
    </source>
</evidence>
<dbReference type="GO" id="GO:0015145">
    <property type="term" value="F:monosaccharide transmembrane transporter activity"/>
    <property type="evidence" value="ECO:0007669"/>
    <property type="project" value="InterPro"/>
</dbReference>
<comment type="similarity">
    <text evidence="2 9">Belongs to the major facilitator superfamily. Sugar transporter (TC 2.A.1.1) family.</text>
</comment>
<feature type="transmembrane region" description="Helical" evidence="10">
    <location>
        <begin position="137"/>
        <end position="158"/>
    </location>
</feature>
<feature type="transmembrane region" description="Helical" evidence="10">
    <location>
        <begin position="21"/>
        <end position="39"/>
    </location>
</feature>
<keyword evidence="13" id="KW-1185">Reference proteome</keyword>
<feature type="transmembrane region" description="Helical" evidence="10">
    <location>
        <begin position="200"/>
        <end position="222"/>
    </location>
</feature>
<feature type="transmembrane region" description="Helical" evidence="10">
    <location>
        <begin position="111"/>
        <end position="131"/>
    </location>
</feature>
<evidence type="ECO:0000256" key="8">
    <source>
        <dbReference type="ARBA" id="ARBA00023136"/>
    </source>
</evidence>
<dbReference type="GO" id="GO:0015293">
    <property type="term" value="F:symporter activity"/>
    <property type="evidence" value="ECO:0007669"/>
    <property type="project" value="UniProtKB-KW"/>
</dbReference>
<dbReference type="InterPro" id="IPR005829">
    <property type="entry name" value="Sugar_transporter_CS"/>
</dbReference>
<dbReference type="NCBIfam" id="TIGR00879">
    <property type="entry name" value="SP"/>
    <property type="match status" value="1"/>
</dbReference>
<evidence type="ECO:0000313" key="13">
    <source>
        <dbReference type="Proteomes" id="UP001085076"/>
    </source>
</evidence>
<dbReference type="Gene3D" id="1.20.1250.20">
    <property type="entry name" value="MFS general substrate transporter like domains"/>
    <property type="match status" value="1"/>
</dbReference>
<dbReference type="SUPFAM" id="SSF103473">
    <property type="entry name" value="MFS general substrate transporter"/>
    <property type="match status" value="1"/>
</dbReference>
<evidence type="ECO:0000256" key="9">
    <source>
        <dbReference type="RuleBase" id="RU003346"/>
    </source>
</evidence>
<organism evidence="12 13">
    <name type="scientific">Dioscorea zingiberensis</name>
    <dbReference type="NCBI Taxonomy" id="325984"/>
    <lineage>
        <taxon>Eukaryota</taxon>
        <taxon>Viridiplantae</taxon>
        <taxon>Streptophyta</taxon>
        <taxon>Embryophyta</taxon>
        <taxon>Tracheophyta</taxon>
        <taxon>Spermatophyta</taxon>
        <taxon>Magnoliopsida</taxon>
        <taxon>Liliopsida</taxon>
        <taxon>Dioscoreales</taxon>
        <taxon>Dioscoreaceae</taxon>
        <taxon>Dioscorea</taxon>
    </lineage>
</organism>
<dbReference type="InterPro" id="IPR003663">
    <property type="entry name" value="Sugar/inositol_transpt"/>
</dbReference>
<keyword evidence="6" id="KW-0769">Symport</keyword>
<dbReference type="FunFam" id="1.20.1250.20:FF:000002">
    <property type="entry name" value="Sugar transport protein 13"/>
    <property type="match status" value="1"/>
</dbReference>
<dbReference type="InterPro" id="IPR044778">
    <property type="entry name" value="MFS_STP/MST-like_plant"/>
</dbReference>
<name>A0A9D5HBN8_9LILI</name>
<dbReference type="GO" id="GO:0016020">
    <property type="term" value="C:membrane"/>
    <property type="evidence" value="ECO:0007669"/>
    <property type="project" value="UniProtKB-SubCell"/>
</dbReference>
<feature type="transmembrane region" description="Helical" evidence="10">
    <location>
        <begin position="322"/>
        <end position="344"/>
    </location>
</feature>
<dbReference type="PANTHER" id="PTHR23500">
    <property type="entry name" value="SOLUTE CARRIER FAMILY 2, FACILITATED GLUCOSE TRANSPORTER"/>
    <property type="match status" value="1"/>
</dbReference>
<feature type="transmembrane region" description="Helical" evidence="10">
    <location>
        <begin position="81"/>
        <end position="99"/>
    </location>
</feature>
<comment type="caution">
    <text evidence="12">The sequence shown here is derived from an EMBL/GenBank/DDBJ whole genome shotgun (WGS) entry which is preliminary data.</text>
</comment>
<protein>
    <recommendedName>
        <fullName evidence="11">Major facilitator superfamily (MFS) profile domain-containing protein</fullName>
    </recommendedName>
</protein>
<proteinExistence type="inferred from homology"/>
<dbReference type="PROSITE" id="PS00216">
    <property type="entry name" value="SUGAR_TRANSPORT_1"/>
    <property type="match status" value="1"/>
</dbReference>
<dbReference type="PANTHER" id="PTHR23500:SF30">
    <property type="entry name" value="SUGAR TRANSPORT PROTEIN 3"/>
    <property type="match status" value="1"/>
</dbReference>
<dbReference type="Pfam" id="PF00083">
    <property type="entry name" value="Sugar_tr"/>
    <property type="match status" value="1"/>
</dbReference>
<dbReference type="EMBL" id="JAGGNH010000005">
    <property type="protein sequence ID" value="KAJ0970669.1"/>
    <property type="molecule type" value="Genomic_DNA"/>
</dbReference>
<keyword evidence="3 9" id="KW-0813">Transport</keyword>
<comment type="subcellular location">
    <subcellularLocation>
        <location evidence="1">Membrane</location>
        <topology evidence="1">Multi-pass membrane protein</topology>
    </subcellularLocation>
</comment>
<evidence type="ECO:0000256" key="3">
    <source>
        <dbReference type="ARBA" id="ARBA00022448"/>
    </source>
</evidence>
<feature type="transmembrane region" description="Helical" evidence="10">
    <location>
        <begin position="286"/>
        <end position="310"/>
    </location>
</feature>
<feature type="transmembrane region" description="Helical" evidence="10">
    <location>
        <begin position="384"/>
        <end position="405"/>
    </location>
</feature>
<dbReference type="InterPro" id="IPR020846">
    <property type="entry name" value="MFS_dom"/>
</dbReference>
<keyword evidence="5 10" id="KW-0812">Transmembrane</keyword>
<sequence>MAAGFAIKSSESNNYNGRITPFVVLSCMVASSGGLLFGYDVGISGGVTSMSSFLKEFFPEVHNRMIDRSKSSNYCRFNNELLTLFTSSLYLSGLVASFVASSVTRNYGRRISMLTGGAVFLVGSVFGAAAVNVEMLMIGRVFLGAGVGFTNQAIPLYLSELAPPKYRGAFNNAFETCIGLGALFANLINYGTQKIEGGWGWRVSLALAAVPSSFLFIGTIFLPETPNNIIQRTGDVQKAAKLLKRIRGTEDIQAELDDLITASSTEKKTTSRPFQAIFQRKHRPQLVMAIAIPVFQQLTGISMIASYSPILFRTVGFKESASLMLTAVARIVAIFCTIIVMALVDRVGRRPLFLVGGAQLLVSEMVLGIVLATQLGDHGGMSEGYGHLALVMVCMFNAGFGWSWGPLGWLLPSELFTLETRSAGQSIVVATGFATIFVMSQFLLAMLCHLKSGVFFFYAVWVFVMTVFVFMFVPETKNVPLEKINLVWGEHWFWKKMVSDESDDEMNTNGK</sequence>
<dbReference type="InterPro" id="IPR005828">
    <property type="entry name" value="MFS_sugar_transport-like"/>
</dbReference>
<reference evidence="12" key="2">
    <citation type="journal article" date="2022" name="Hortic Res">
        <title>The genome of Dioscorea zingiberensis sheds light on the biosynthesis, origin and evolution of the medicinally important diosgenin saponins.</title>
        <authorList>
            <person name="Li Y."/>
            <person name="Tan C."/>
            <person name="Li Z."/>
            <person name="Guo J."/>
            <person name="Li S."/>
            <person name="Chen X."/>
            <person name="Wang C."/>
            <person name="Dai X."/>
            <person name="Yang H."/>
            <person name="Song W."/>
            <person name="Hou L."/>
            <person name="Xu J."/>
            <person name="Tong Z."/>
            <person name="Xu A."/>
            <person name="Yuan X."/>
            <person name="Wang W."/>
            <person name="Yang Q."/>
            <person name="Chen L."/>
            <person name="Sun Z."/>
            <person name="Wang K."/>
            <person name="Pan B."/>
            <person name="Chen J."/>
            <person name="Bao Y."/>
            <person name="Liu F."/>
            <person name="Qi X."/>
            <person name="Gang D.R."/>
            <person name="Wen J."/>
            <person name="Li J."/>
        </authorList>
    </citation>
    <scope>NUCLEOTIDE SEQUENCE</scope>
    <source>
        <strain evidence="12">Dzin_1.0</strain>
    </source>
</reference>
<keyword evidence="4" id="KW-0762">Sugar transport</keyword>
<feature type="transmembrane region" description="Helical" evidence="10">
    <location>
        <begin position="453"/>
        <end position="473"/>
    </location>
</feature>
<evidence type="ECO:0000313" key="12">
    <source>
        <dbReference type="EMBL" id="KAJ0970669.1"/>
    </source>
</evidence>
<keyword evidence="7 10" id="KW-1133">Transmembrane helix</keyword>
<dbReference type="OrthoDB" id="5296287at2759"/>
<accession>A0A9D5HBN8</accession>
<feature type="transmembrane region" description="Helical" evidence="10">
    <location>
        <begin position="426"/>
        <end position="447"/>
    </location>
</feature>